<comment type="caution">
    <text evidence="1">The sequence shown here is derived from an EMBL/GenBank/DDBJ whole genome shotgun (WGS) entry which is preliminary data.</text>
</comment>
<dbReference type="Pfam" id="PF10955">
    <property type="entry name" value="Fin"/>
    <property type="match status" value="1"/>
</dbReference>
<name>A0A4Q0VVK5_9BACI</name>
<dbReference type="AlphaFoldDB" id="A0A4Q0VVK5"/>
<dbReference type="Proteomes" id="UP000290649">
    <property type="component" value="Unassembled WGS sequence"/>
</dbReference>
<evidence type="ECO:0000313" key="2">
    <source>
        <dbReference type="Proteomes" id="UP000290649"/>
    </source>
</evidence>
<dbReference type="EMBL" id="QOUX01000036">
    <property type="protein sequence ID" value="RXJ00911.1"/>
    <property type="molecule type" value="Genomic_DNA"/>
</dbReference>
<evidence type="ECO:0000313" key="1">
    <source>
        <dbReference type="EMBL" id="RXJ00911.1"/>
    </source>
</evidence>
<protein>
    <submittedName>
        <fullName evidence="1">DUF2757 family protein</fullName>
    </submittedName>
</protein>
<gene>
    <name evidence="1" type="ORF">DS745_10940</name>
</gene>
<dbReference type="RefSeq" id="WP_129078285.1">
    <property type="nucleotide sequence ID" value="NZ_QOUX01000036.1"/>
</dbReference>
<accession>A0A4Q0VVK5</accession>
<proteinExistence type="predicted"/>
<dbReference type="GO" id="GO:0010468">
    <property type="term" value="P:regulation of gene expression"/>
    <property type="evidence" value="ECO:0007669"/>
    <property type="project" value="InterPro"/>
</dbReference>
<dbReference type="OrthoDB" id="2084556at2"/>
<organism evidence="1 2">
    <name type="scientific">Anaerobacillus alkaliphilus</name>
    <dbReference type="NCBI Taxonomy" id="1548597"/>
    <lineage>
        <taxon>Bacteria</taxon>
        <taxon>Bacillati</taxon>
        <taxon>Bacillota</taxon>
        <taxon>Bacilli</taxon>
        <taxon>Bacillales</taxon>
        <taxon>Bacillaceae</taxon>
        <taxon>Anaerobacillus</taxon>
    </lineage>
</organism>
<keyword evidence="2" id="KW-1185">Reference proteome</keyword>
<reference evidence="1 2" key="1">
    <citation type="journal article" date="2019" name="Int. J. Syst. Evol. Microbiol.">
        <title>Anaerobacillus alkaliphilus sp. nov., a novel alkaliphilic and moderately halophilic bacterium.</title>
        <authorList>
            <person name="Borsodi A.K."/>
            <person name="Aszalos J.M."/>
            <person name="Bihari P."/>
            <person name="Nagy I."/>
            <person name="Schumann P."/>
            <person name="Sproer C."/>
            <person name="Kovacs A.L."/>
            <person name="Boka K."/>
            <person name="Dobosy P."/>
            <person name="Ovari M."/>
            <person name="Szili-Kovacs T."/>
            <person name="Toth E."/>
        </authorList>
    </citation>
    <scope>NUCLEOTIDE SEQUENCE [LARGE SCALE GENOMIC DNA]</scope>
    <source>
        <strain evidence="1 2">B16-10</strain>
    </source>
</reference>
<dbReference type="InterPro" id="IPR020115">
    <property type="entry name" value="Fin"/>
</dbReference>
<sequence length="76" mass="9064">MAIHYWCRHCGVNVGKLEEKRLDSEKLGFHQLDQSERTEMIQYDDNGNMHVNTICEDCHEALDRNPQYHENQTFIQ</sequence>